<proteinExistence type="inferred from homology"/>
<dbReference type="InterPro" id="IPR000620">
    <property type="entry name" value="EamA_dom"/>
</dbReference>
<dbReference type="OrthoDB" id="1412048at2"/>
<keyword evidence="5 9" id="KW-0812">Transmembrane</keyword>
<keyword evidence="4" id="KW-1003">Cell membrane</keyword>
<comment type="similarity">
    <text evidence="2">Belongs to the EamA transporter family.</text>
</comment>
<dbReference type="RefSeq" id="WP_039104191.1">
    <property type="nucleotide sequence ID" value="NZ_CP009056.1"/>
</dbReference>
<feature type="transmembrane region" description="Helical" evidence="9">
    <location>
        <begin position="136"/>
        <end position="158"/>
    </location>
</feature>
<dbReference type="InterPro" id="IPR004779">
    <property type="entry name" value="CO/AA/NH_transpt"/>
</dbReference>
<feature type="domain" description="EamA" evidence="10">
    <location>
        <begin position="139"/>
        <end position="275"/>
    </location>
</feature>
<feature type="transmembrane region" description="Helical" evidence="9">
    <location>
        <begin position="56"/>
        <end position="75"/>
    </location>
</feature>
<comment type="subcellular location">
    <subcellularLocation>
        <location evidence="1">Cell membrane</location>
        <topology evidence="1">Multi-pass membrane protein</topology>
    </subcellularLocation>
</comment>
<dbReference type="AlphaFoldDB" id="A0A0A7S5S1"/>
<accession>A0A0A7S5S1</accession>
<evidence type="ECO:0000256" key="8">
    <source>
        <dbReference type="ARBA" id="ARBA00023136"/>
    </source>
</evidence>
<feature type="transmembrane region" description="Helical" evidence="9">
    <location>
        <begin position="203"/>
        <end position="222"/>
    </location>
</feature>
<evidence type="ECO:0000256" key="4">
    <source>
        <dbReference type="ARBA" id="ARBA00022475"/>
    </source>
</evidence>
<dbReference type="NCBIfam" id="TIGR00950">
    <property type="entry name" value="2A78"/>
    <property type="match status" value="1"/>
</dbReference>
<feature type="transmembrane region" description="Helical" evidence="9">
    <location>
        <begin position="259"/>
        <end position="276"/>
    </location>
</feature>
<dbReference type="PANTHER" id="PTHR32322">
    <property type="entry name" value="INNER MEMBRANE TRANSPORTER"/>
    <property type="match status" value="1"/>
</dbReference>
<dbReference type="InterPro" id="IPR050638">
    <property type="entry name" value="AA-Vitamin_Transporters"/>
</dbReference>
<evidence type="ECO:0000256" key="1">
    <source>
        <dbReference type="ARBA" id="ARBA00004651"/>
    </source>
</evidence>
<organism evidence="11 12">
    <name type="scientific">Frischella perrara</name>
    <dbReference type="NCBI Taxonomy" id="1267021"/>
    <lineage>
        <taxon>Bacteria</taxon>
        <taxon>Pseudomonadati</taxon>
        <taxon>Pseudomonadota</taxon>
        <taxon>Gammaproteobacteria</taxon>
        <taxon>Orbales</taxon>
        <taxon>Orbaceae</taxon>
        <taxon>Frischella</taxon>
    </lineage>
</organism>
<gene>
    <name evidence="11" type="ORF">FPB0191_00794</name>
</gene>
<feature type="transmembrane region" description="Helical" evidence="9">
    <location>
        <begin position="5"/>
        <end position="23"/>
    </location>
</feature>
<evidence type="ECO:0000256" key="9">
    <source>
        <dbReference type="SAM" id="Phobius"/>
    </source>
</evidence>
<evidence type="ECO:0000256" key="2">
    <source>
        <dbReference type="ARBA" id="ARBA00007362"/>
    </source>
</evidence>
<dbReference type="Proteomes" id="UP000030901">
    <property type="component" value="Chromosome"/>
</dbReference>
<reference evidence="11 12" key="1">
    <citation type="journal article" date="2014" name="Appl. Environ. Microbiol.">
        <title>Gut symbionts from distinct hosts exhibit genotoxic activity via divergent colibactin biosynthetic pathways.</title>
        <authorList>
            <person name="Engel P."/>
            <person name="Vizcaino M.I."/>
            <person name="Crawford J.M."/>
        </authorList>
    </citation>
    <scope>NUCLEOTIDE SEQUENCE [LARGE SCALE GENOMIC DNA]</scope>
    <source>
        <strain evidence="11 12">PEB0191</strain>
    </source>
</reference>
<feature type="transmembrane region" description="Helical" evidence="9">
    <location>
        <begin position="112"/>
        <end position="130"/>
    </location>
</feature>
<dbReference type="EMBL" id="CP009056">
    <property type="protein sequence ID" value="AJA44621.1"/>
    <property type="molecule type" value="Genomic_DNA"/>
</dbReference>
<dbReference type="STRING" id="1267021.FPB0191_00794"/>
<feature type="transmembrane region" description="Helical" evidence="9">
    <location>
        <begin position="170"/>
        <end position="191"/>
    </location>
</feature>
<sequence>MIYLFIVTAIWSFSFSLIGVYLSGQVDSWFAVVSRICLALLVFIPFLRFRFFTLKQIILLAGVGAFQLGIMYVFYYKAFAYLTVPELLLFTIFTPIYVTLIYDLLCKNKIKITYLLTTLLAVIGAAIIRYDQITANFIIGFLMIQASSIVFAIGQVGYKRIMELYNLPQHYSFTWVYVGAAIISIIGWIIFGDKSRLPTTETQWAIIIWLGIVASGLGYFLWNYGATKVDSGTLAIMNNVVIPVGIIVNVVLWGQQIDWVRFLLGSGVIILSLVIHQKWCVTKK</sequence>
<feature type="domain" description="EamA" evidence="10">
    <location>
        <begin position="2"/>
        <end position="129"/>
    </location>
</feature>
<evidence type="ECO:0000313" key="12">
    <source>
        <dbReference type="Proteomes" id="UP000030901"/>
    </source>
</evidence>
<evidence type="ECO:0000313" key="11">
    <source>
        <dbReference type="EMBL" id="AJA44621.1"/>
    </source>
</evidence>
<feature type="transmembrane region" description="Helical" evidence="9">
    <location>
        <begin position="234"/>
        <end position="253"/>
    </location>
</feature>
<evidence type="ECO:0000256" key="6">
    <source>
        <dbReference type="ARBA" id="ARBA00022737"/>
    </source>
</evidence>
<dbReference type="GO" id="GO:0005886">
    <property type="term" value="C:plasma membrane"/>
    <property type="evidence" value="ECO:0007669"/>
    <property type="project" value="UniProtKB-SubCell"/>
</dbReference>
<dbReference type="InterPro" id="IPR037185">
    <property type="entry name" value="EmrE-like"/>
</dbReference>
<evidence type="ECO:0000259" key="10">
    <source>
        <dbReference type="Pfam" id="PF00892"/>
    </source>
</evidence>
<dbReference type="Pfam" id="PF00892">
    <property type="entry name" value="EamA"/>
    <property type="match status" value="2"/>
</dbReference>
<keyword evidence="12" id="KW-1185">Reference proteome</keyword>
<evidence type="ECO:0000256" key="5">
    <source>
        <dbReference type="ARBA" id="ARBA00022692"/>
    </source>
</evidence>
<keyword evidence="6" id="KW-0677">Repeat</keyword>
<feature type="transmembrane region" description="Helical" evidence="9">
    <location>
        <begin position="87"/>
        <end position="105"/>
    </location>
</feature>
<evidence type="ECO:0000256" key="3">
    <source>
        <dbReference type="ARBA" id="ARBA00022448"/>
    </source>
</evidence>
<keyword evidence="8 9" id="KW-0472">Membrane</keyword>
<keyword evidence="3" id="KW-0813">Transport</keyword>
<feature type="transmembrane region" description="Helical" evidence="9">
    <location>
        <begin position="29"/>
        <end position="49"/>
    </location>
</feature>
<evidence type="ECO:0000256" key="7">
    <source>
        <dbReference type="ARBA" id="ARBA00022989"/>
    </source>
</evidence>
<dbReference type="SUPFAM" id="SSF103481">
    <property type="entry name" value="Multidrug resistance efflux transporter EmrE"/>
    <property type="match status" value="2"/>
</dbReference>
<name>A0A0A7S5S1_FRIPE</name>
<dbReference type="KEGG" id="fpp:FPB0191_00794"/>
<dbReference type="PANTHER" id="PTHR32322:SF2">
    <property type="entry name" value="EAMA DOMAIN-CONTAINING PROTEIN"/>
    <property type="match status" value="1"/>
</dbReference>
<protein>
    <submittedName>
        <fullName evidence="11">Carboxylate/Amino Acid/Amine Transporter</fullName>
    </submittedName>
</protein>
<dbReference type="HOGENOM" id="CLU_085269_0_0_6"/>
<keyword evidence="7 9" id="KW-1133">Transmembrane helix</keyword>